<organism evidence="2 3">
    <name type="scientific">Ambispora leptoticha</name>
    <dbReference type="NCBI Taxonomy" id="144679"/>
    <lineage>
        <taxon>Eukaryota</taxon>
        <taxon>Fungi</taxon>
        <taxon>Fungi incertae sedis</taxon>
        <taxon>Mucoromycota</taxon>
        <taxon>Glomeromycotina</taxon>
        <taxon>Glomeromycetes</taxon>
        <taxon>Archaeosporales</taxon>
        <taxon>Ambisporaceae</taxon>
        <taxon>Ambispora</taxon>
    </lineage>
</organism>
<accession>A0A9N9HG03</accession>
<name>A0A9N9HG03_9GLOM</name>
<dbReference type="Pfam" id="PF05699">
    <property type="entry name" value="Dimer_Tnp_hAT"/>
    <property type="match status" value="1"/>
</dbReference>
<dbReference type="InterPro" id="IPR008906">
    <property type="entry name" value="HATC_C_dom"/>
</dbReference>
<dbReference type="SUPFAM" id="SSF53098">
    <property type="entry name" value="Ribonuclease H-like"/>
    <property type="match status" value="1"/>
</dbReference>
<dbReference type="Proteomes" id="UP000789508">
    <property type="component" value="Unassembled WGS sequence"/>
</dbReference>
<evidence type="ECO:0000313" key="2">
    <source>
        <dbReference type="EMBL" id="CAG8677628.1"/>
    </source>
</evidence>
<sequence>MSVANLLDSRICGNSLRPNELKQVIIPYLEDAYTFEAAVYIYRVIQKYITKIDEFSGLLLWALVKYSNPIIELACQVLSIPASSAAVERCWSNFEYIHNQNRVRLNNER</sequence>
<gene>
    <name evidence="2" type="ORF">ALEPTO_LOCUS10766</name>
</gene>
<proteinExistence type="predicted"/>
<dbReference type="InterPro" id="IPR012337">
    <property type="entry name" value="RNaseH-like_sf"/>
</dbReference>
<dbReference type="GO" id="GO:0046983">
    <property type="term" value="F:protein dimerization activity"/>
    <property type="evidence" value="ECO:0007669"/>
    <property type="project" value="InterPro"/>
</dbReference>
<comment type="caution">
    <text evidence="2">The sequence shown here is derived from an EMBL/GenBank/DDBJ whole genome shotgun (WGS) entry which is preliminary data.</text>
</comment>
<evidence type="ECO:0000313" key="3">
    <source>
        <dbReference type="Proteomes" id="UP000789508"/>
    </source>
</evidence>
<evidence type="ECO:0000259" key="1">
    <source>
        <dbReference type="Pfam" id="PF05699"/>
    </source>
</evidence>
<feature type="non-terminal residue" evidence="2">
    <location>
        <position position="1"/>
    </location>
</feature>
<reference evidence="2" key="1">
    <citation type="submission" date="2021-06" db="EMBL/GenBank/DDBJ databases">
        <authorList>
            <person name="Kallberg Y."/>
            <person name="Tangrot J."/>
            <person name="Rosling A."/>
        </authorList>
    </citation>
    <scope>NUCLEOTIDE SEQUENCE</scope>
    <source>
        <strain evidence="2">FL130A</strain>
    </source>
</reference>
<dbReference type="EMBL" id="CAJVPS010013542">
    <property type="protein sequence ID" value="CAG8677628.1"/>
    <property type="molecule type" value="Genomic_DNA"/>
</dbReference>
<keyword evidence="3" id="KW-1185">Reference proteome</keyword>
<dbReference type="OrthoDB" id="2431146at2759"/>
<protein>
    <submittedName>
        <fullName evidence="2">85_t:CDS:1</fullName>
    </submittedName>
</protein>
<feature type="domain" description="HAT C-terminal dimerisation" evidence="1">
    <location>
        <begin position="58"/>
        <end position="108"/>
    </location>
</feature>
<dbReference type="AlphaFoldDB" id="A0A9N9HG03"/>